<dbReference type="InterPro" id="IPR016167">
    <property type="entry name" value="FAD-bd_PCMH_sub1"/>
</dbReference>
<dbReference type="InterPro" id="IPR016166">
    <property type="entry name" value="FAD-bd_PCMH"/>
</dbReference>
<dbReference type="PANTHER" id="PTHR42659">
    <property type="entry name" value="XANTHINE DEHYDROGENASE SUBUNIT C-RELATED"/>
    <property type="match status" value="1"/>
</dbReference>
<dbReference type="InterPro" id="IPR051312">
    <property type="entry name" value="Diverse_Substr_Oxidored"/>
</dbReference>
<dbReference type="InterPro" id="IPR016169">
    <property type="entry name" value="FAD-bd_PCMH_sub2"/>
</dbReference>
<dbReference type="SUPFAM" id="SSF55447">
    <property type="entry name" value="CO dehydrogenase flavoprotein C-terminal domain-like"/>
    <property type="match status" value="1"/>
</dbReference>
<accession>A8MEU5</accession>
<evidence type="ECO:0000259" key="4">
    <source>
        <dbReference type="PROSITE" id="PS51387"/>
    </source>
</evidence>
<evidence type="ECO:0000256" key="2">
    <source>
        <dbReference type="ARBA" id="ARBA00022827"/>
    </source>
</evidence>
<dbReference type="HOGENOM" id="CLU_058050_0_1_9"/>
<name>A8MEU5_ALKOO</name>
<proteinExistence type="predicted"/>
<organism evidence="5 6">
    <name type="scientific">Alkaliphilus oremlandii (strain OhILAs)</name>
    <name type="common">Clostridium oremlandii (strain OhILAs)</name>
    <dbReference type="NCBI Taxonomy" id="350688"/>
    <lineage>
        <taxon>Bacteria</taxon>
        <taxon>Bacillati</taxon>
        <taxon>Bacillota</taxon>
        <taxon>Clostridia</taxon>
        <taxon>Peptostreptococcales</taxon>
        <taxon>Natronincolaceae</taxon>
        <taxon>Alkaliphilus</taxon>
    </lineage>
</organism>
<dbReference type="RefSeq" id="WP_012158736.1">
    <property type="nucleotide sequence ID" value="NC_009922.1"/>
</dbReference>
<sequence>MLSKFDYVKPQTLEEALDYLNQNSDTKILAGGTDLMVLLRRNIENCAHILDIKGIPEMKKLEYVEGEGLFIGSAVTVNQIIELDLIRQKYPALAEAADSLASYQLRNRATLVGNICNASPGADLSAPLLVYNGKVHIASSEGSRTIDIDKFFTGVKKTVLQKNEIVTGISLPDVKEKDCSIYLKQARIKGHDLGICGVAVRMVSNKDVFIAMSAVAPTPIRLTKLEELIAQKELTPETATWAGQEVLRYISPISDVRSSAEYRLHISGVLVKRGLMKLMEKGVH</sequence>
<dbReference type="Gene3D" id="3.30.43.10">
    <property type="entry name" value="Uridine Diphospho-n-acetylenolpyruvylglucosamine Reductase, domain 2"/>
    <property type="match status" value="1"/>
</dbReference>
<dbReference type="EMBL" id="CP000853">
    <property type="protein sequence ID" value="ABW18424.1"/>
    <property type="molecule type" value="Genomic_DNA"/>
</dbReference>
<dbReference type="OrthoDB" id="9789842at2"/>
<dbReference type="Pfam" id="PF03450">
    <property type="entry name" value="CO_deh_flav_C"/>
    <property type="match status" value="1"/>
</dbReference>
<dbReference type="InterPro" id="IPR036683">
    <property type="entry name" value="CO_DH_flav_C_dom_sf"/>
</dbReference>
<evidence type="ECO:0000313" key="5">
    <source>
        <dbReference type="EMBL" id="ABW18424.1"/>
    </source>
</evidence>
<dbReference type="PROSITE" id="PS51387">
    <property type="entry name" value="FAD_PCMH"/>
    <property type="match status" value="1"/>
</dbReference>
<gene>
    <name evidence="5" type="ordered locus">Clos_0877</name>
</gene>
<dbReference type="GO" id="GO:0071949">
    <property type="term" value="F:FAD binding"/>
    <property type="evidence" value="ECO:0007669"/>
    <property type="project" value="InterPro"/>
</dbReference>
<dbReference type="eggNOG" id="COG1319">
    <property type="taxonomic scope" value="Bacteria"/>
</dbReference>
<dbReference type="PANTHER" id="PTHR42659:SF2">
    <property type="entry name" value="XANTHINE DEHYDROGENASE SUBUNIT C-RELATED"/>
    <property type="match status" value="1"/>
</dbReference>
<dbReference type="KEGG" id="aoe:Clos_0877"/>
<reference evidence="6" key="1">
    <citation type="submission" date="2007-10" db="EMBL/GenBank/DDBJ databases">
        <title>Complete genome of Alkaliphilus oremlandii OhILAs.</title>
        <authorList>
            <person name="Copeland A."/>
            <person name="Lucas S."/>
            <person name="Lapidus A."/>
            <person name="Barry K."/>
            <person name="Detter J.C."/>
            <person name="Glavina del Rio T."/>
            <person name="Hammon N."/>
            <person name="Israni S."/>
            <person name="Dalin E."/>
            <person name="Tice H."/>
            <person name="Pitluck S."/>
            <person name="Chain P."/>
            <person name="Malfatti S."/>
            <person name="Shin M."/>
            <person name="Vergez L."/>
            <person name="Schmutz J."/>
            <person name="Larimer F."/>
            <person name="Land M."/>
            <person name="Hauser L."/>
            <person name="Kyrpides N."/>
            <person name="Mikhailova N."/>
            <person name="Stolz J.F."/>
            <person name="Dawson A."/>
            <person name="Fisher E."/>
            <person name="Crable B."/>
            <person name="Perera E."/>
            <person name="Lisak J."/>
            <person name="Ranganathan M."/>
            <person name="Basu P."/>
            <person name="Richardson P."/>
        </authorList>
    </citation>
    <scope>NUCLEOTIDE SEQUENCE [LARGE SCALE GENOMIC DNA]</scope>
    <source>
        <strain evidence="6">OhILAs</strain>
    </source>
</reference>
<evidence type="ECO:0000256" key="3">
    <source>
        <dbReference type="ARBA" id="ARBA00023002"/>
    </source>
</evidence>
<dbReference type="Gene3D" id="3.30.390.50">
    <property type="entry name" value="CO dehydrogenase flavoprotein, C-terminal domain"/>
    <property type="match status" value="1"/>
</dbReference>
<dbReference type="SMART" id="SM01092">
    <property type="entry name" value="CO_deh_flav_C"/>
    <property type="match status" value="1"/>
</dbReference>
<dbReference type="STRING" id="350688.Clos_0877"/>
<keyword evidence="6" id="KW-1185">Reference proteome</keyword>
<dbReference type="InterPro" id="IPR002346">
    <property type="entry name" value="Mopterin_DH_FAD-bd"/>
</dbReference>
<dbReference type="Proteomes" id="UP000000269">
    <property type="component" value="Chromosome"/>
</dbReference>
<dbReference type="InterPro" id="IPR005107">
    <property type="entry name" value="CO_DH_flav_C"/>
</dbReference>
<keyword evidence="1" id="KW-0285">Flavoprotein</keyword>
<keyword evidence="3" id="KW-0560">Oxidoreductase</keyword>
<evidence type="ECO:0000256" key="1">
    <source>
        <dbReference type="ARBA" id="ARBA00022630"/>
    </source>
</evidence>
<dbReference type="Gene3D" id="3.30.465.10">
    <property type="match status" value="1"/>
</dbReference>
<dbReference type="GO" id="GO:0016491">
    <property type="term" value="F:oxidoreductase activity"/>
    <property type="evidence" value="ECO:0007669"/>
    <property type="project" value="UniProtKB-KW"/>
</dbReference>
<dbReference type="AlphaFoldDB" id="A8MEU5"/>
<dbReference type="SUPFAM" id="SSF56176">
    <property type="entry name" value="FAD-binding/transporter-associated domain-like"/>
    <property type="match status" value="1"/>
</dbReference>
<feature type="domain" description="FAD-binding PCMH-type" evidence="4">
    <location>
        <begin position="1"/>
        <end position="176"/>
    </location>
</feature>
<keyword evidence="2" id="KW-0274">FAD</keyword>
<evidence type="ECO:0000313" key="6">
    <source>
        <dbReference type="Proteomes" id="UP000000269"/>
    </source>
</evidence>
<protein>
    <submittedName>
        <fullName evidence="5">Molybdopterin dehydrogenase FAD-binding</fullName>
    </submittedName>
</protein>
<dbReference type="Pfam" id="PF00941">
    <property type="entry name" value="FAD_binding_5"/>
    <property type="match status" value="1"/>
</dbReference>
<dbReference type="InterPro" id="IPR036318">
    <property type="entry name" value="FAD-bd_PCMH-like_sf"/>
</dbReference>